<comment type="caution">
    <text evidence="1">The sequence shown here is derived from an EMBL/GenBank/DDBJ whole genome shotgun (WGS) entry which is preliminary data.</text>
</comment>
<organism evidence="1 2">
    <name type="scientific">Henriciella marina</name>
    <dbReference type="NCBI Taxonomy" id="453851"/>
    <lineage>
        <taxon>Bacteria</taxon>
        <taxon>Pseudomonadati</taxon>
        <taxon>Pseudomonadota</taxon>
        <taxon>Alphaproteobacteria</taxon>
        <taxon>Hyphomonadales</taxon>
        <taxon>Hyphomonadaceae</taxon>
        <taxon>Henriciella</taxon>
    </lineage>
</organism>
<dbReference type="Proteomes" id="UP001083770">
    <property type="component" value="Unassembled WGS sequence"/>
</dbReference>
<name>A0ABT4LYY1_9PROT</name>
<proteinExistence type="predicted"/>
<evidence type="ECO:0000313" key="1">
    <source>
        <dbReference type="EMBL" id="MCZ4299578.1"/>
    </source>
</evidence>
<protein>
    <recommendedName>
        <fullName evidence="3">Outer membrane protein assembly factor BamA</fullName>
    </recommendedName>
</protein>
<evidence type="ECO:0000313" key="2">
    <source>
        <dbReference type="Proteomes" id="UP001083770"/>
    </source>
</evidence>
<keyword evidence="2" id="KW-1185">Reference proteome</keyword>
<sequence>ALGYYHPQIDFEVKESGDVLAVHVDAGEVTRLELVDIVITGEAENDPDFIRVISQSGLKQGEPLNHGQYDSLKSSLRNLALQKGYFNGSYI</sequence>
<reference evidence="1" key="1">
    <citation type="submission" date="2022-12" db="EMBL/GenBank/DDBJ databases">
        <title>Bacterial isolates from different developmental stages of Nematostella vectensis.</title>
        <authorList>
            <person name="Fraune S."/>
        </authorList>
    </citation>
    <scope>NUCLEOTIDE SEQUENCE</scope>
    <source>
        <strain evidence="1">G21632-S1</strain>
    </source>
</reference>
<feature type="non-terminal residue" evidence="1">
    <location>
        <position position="1"/>
    </location>
</feature>
<dbReference type="Gene3D" id="3.10.20.310">
    <property type="entry name" value="membrane protein fhac"/>
    <property type="match status" value="1"/>
</dbReference>
<feature type="non-terminal residue" evidence="1">
    <location>
        <position position="91"/>
    </location>
</feature>
<gene>
    <name evidence="1" type="ORF">O4G74_16070</name>
</gene>
<dbReference type="EMBL" id="JAPWGW010000035">
    <property type="protein sequence ID" value="MCZ4299578.1"/>
    <property type="molecule type" value="Genomic_DNA"/>
</dbReference>
<accession>A0ABT4LYY1</accession>
<evidence type="ECO:0008006" key="3">
    <source>
        <dbReference type="Google" id="ProtNLM"/>
    </source>
</evidence>